<dbReference type="GO" id="GO:0016139">
    <property type="term" value="P:glycoside catabolic process"/>
    <property type="evidence" value="ECO:0007669"/>
    <property type="project" value="TreeGrafter"/>
</dbReference>
<dbReference type="Proteomes" id="UP000525652">
    <property type="component" value="Unassembled WGS sequence"/>
</dbReference>
<keyword evidence="4" id="KW-0378">Hydrolase</keyword>
<dbReference type="SMART" id="SM00812">
    <property type="entry name" value="Alpha_L_fucos"/>
    <property type="match status" value="1"/>
</dbReference>
<dbReference type="SUPFAM" id="SSF49785">
    <property type="entry name" value="Galactose-binding domain-like"/>
    <property type="match status" value="1"/>
</dbReference>
<keyword evidence="5" id="KW-0326">Glycosidase</keyword>
<dbReference type="EMBL" id="JACHVA010000124">
    <property type="protein sequence ID" value="MBC2603238.1"/>
    <property type="molecule type" value="Genomic_DNA"/>
</dbReference>
<protein>
    <recommendedName>
        <fullName evidence="2">alpha-L-fucosidase</fullName>
        <ecNumber evidence="2">3.2.1.51</ecNumber>
    </recommendedName>
</protein>
<evidence type="ECO:0000256" key="5">
    <source>
        <dbReference type="ARBA" id="ARBA00023295"/>
    </source>
</evidence>
<dbReference type="Pfam" id="PF01120">
    <property type="entry name" value="Alpha_L_fucos"/>
    <property type="match status" value="1"/>
</dbReference>
<proteinExistence type="inferred from homology"/>
<name>A0A7X1B296_9BACT</name>
<dbReference type="GO" id="GO:0004560">
    <property type="term" value="F:alpha-L-fucosidase activity"/>
    <property type="evidence" value="ECO:0007669"/>
    <property type="project" value="InterPro"/>
</dbReference>
<dbReference type="GO" id="GO:0005764">
    <property type="term" value="C:lysosome"/>
    <property type="evidence" value="ECO:0007669"/>
    <property type="project" value="TreeGrafter"/>
</dbReference>
<keyword evidence="3" id="KW-0732">Signal</keyword>
<gene>
    <name evidence="7" type="ORF">H5P30_15760</name>
</gene>
<evidence type="ECO:0000259" key="6">
    <source>
        <dbReference type="Pfam" id="PF01120"/>
    </source>
</evidence>
<dbReference type="GO" id="GO:0006004">
    <property type="term" value="P:fucose metabolic process"/>
    <property type="evidence" value="ECO:0007669"/>
    <property type="project" value="TreeGrafter"/>
</dbReference>
<organism evidence="7 8">
    <name type="scientific">Puniceicoccus vermicola</name>
    <dbReference type="NCBI Taxonomy" id="388746"/>
    <lineage>
        <taxon>Bacteria</taxon>
        <taxon>Pseudomonadati</taxon>
        <taxon>Verrucomicrobiota</taxon>
        <taxon>Opitutia</taxon>
        <taxon>Puniceicoccales</taxon>
        <taxon>Puniceicoccaceae</taxon>
        <taxon>Puniceicoccus</taxon>
    </lineage>
</organism>
<evidence type="ECO:0000256" key="2">
    <source>
        <dbReference type="ARBA" id="ARBA00012662"/>
    </source>
</evidence>
<evidence type="ECO:0000256" key="1">
    <source>
        <dbReference type="ARBA" id="ARBA00007951"/>
    </source>
</evidence>
<keyword evidence="8" id="KW-1185">Reference proteome</keyword>
<comment type="caution">
    <text evidence="7">The sequence shown here is derived from an EMBL/GenBank/DDBJ whole genome shotgun (WGS) entry which is preliminary data.</text>
</comment>
<evidence type="ECO:0000256" key="4">
    <source>
        <dbReference type="ARBA" id="ARBA00022801"/>
    </source>
</evidence>
<dbReference type="InterPro" id="IPR017853">
    <property type="entry name" value="GH"/>
</dbReference>
<dbReference type="InterPro" id="IPR057739">
    <property type="entry name" value="Glyco_hydro_29_N"/>
</dbReference>
<dbReference type="InterPro" id="IPR008979">
    <property type="entry name" value="Galactose-bd-like_sf"/>
</dbReference>
<dbReference type="FunFam" id="3.20.20.80:FF:000052">
    <property type="entry name" value="Putative alpha-L-fucosidase 1"/>
    <property type="match status" value="1"/>
</dbReference>
<evidence type="ECO:0000313" key="8">
    <source>
        <dbReference type="Proteomes" id="UP000525652"/>
    </source>
</evidence>
<dbReference type="PANTHER" id="PTHR10030">
    <property type="entry name" value="ALPHA-L-FUCOSIDASE"/>
    <property type="match status" value="1"/>
</dbReference>
<dbReference type="InterPro" id="IPR000933">
    <property type="entry name" value="Glyco_hydro_29"/>
</dbReference>
<dbReference type="AlphaFoldDB" id="A0A7X1B296"/>
<dbReference type="RefSeq" id="WP_185693870.1">
    <property type="nucleotide sequence ID" value="NZ_JACHVA010000124.1"/>
</dbReference>
<feature type="domain" description="Glycoside hydrolase family 29 N-terminal" evidence="6">
    <location>
        <begin position="45"/>
        <end position="194"/>
    </location>
</feature>
<dbReference type="SUPFAM" id="SSF51445">
    <property type="entry name" value="(Trans)glycosidases"/>
    <property type="match status" value="1"/>
</dbReference>
<dbReference type="EC" id="3.2.1.51" evidence="2"/>
<reference evidence="7 8" key="1">
    <citation type="submission" date="2020-07" db="EMBL/GenBank/DDBJ databases">
        <authorList>
            <person name="Feng X."/>
        </authorList>
    </citation>
    <scope>NUCLEOTIDE SEQUENCE [LARGE SCALE GENOMIC DNA]</scope>
    <source>
        <strain evidence="7 8">JCM14086</strain>
    </source>
</reference>
<comment type="similarity">
    <text evidence="1">Belongs to the glycosyl hydrolase 29 family.</text>
</comment>
<dbReference type="Gene3D" id="2.60.120.260">
    <property type="entry name" value="Galactose-binding domain-like"/>
    <property type="match status" value="1"/>
</dbReference>
<evidence type="ECO:0000313" key="7">
    <source>
        <dbReference type="EMBL" id="MBC2603238.1"/>
    </source>
</evidence>
<dbReference type="PANTHER" id="PTHR10030:SF37">
    <property type="entry name" value="ALPHA-L-FUCOSIDASE-RELATED"/>
    <property type="match status" value="1"/>
</dbReference>
<evidence type="ECO:0000256" key="3">
    <source>
        <dbReference type="ARBA" id="ARBA00022729"/>
    </source>
</evidence>
<dbReference type="Gene3D" id="3.20.20.80">
    <property type="entry name" value="Glycosidases"/>
    <property type="match status" value="1"/>
</dbReference>
<sequence length="464" mass="51963">MSDIIAPVPSAAQLAWQRSETNAFFHFGLNTFAGKEWGDGSEDPRDFNPTALDCRQWARTARAGGFKVGILTAKHHDGFCLWPSHVTEHSVQNSPWRDGKGDLVREFVDAFRAEGLEVGLYLSPWDRHEPCYGDSERYNDFYCTQLEELLTQYGELREVWFDGAIDEGPNGRKQTYDWQRYFDLVRTLQPKAVTFGDGGTDVRWVGNERGIAGETCWGTVDPNFIRFPGDSGISKANDALADADKSERLRNGDAPNGSGLRVWRPAECDVSIRPGWFYHPEEESEVRTVDNLLDLYFKSVGRNGTLLLNFPITPEGLVHTVDAERAVAFQQAKAALFATDLAIDSRIQISNAEAEYPIDTVLDAEKNSYWTPGKAGENATLMLRLPEERTVSIVSLEEAIEFGQLIAKHRIELQDDSRKSCRVIEGTTVGCKRLHRVDPILCSTVKLTISKSYGESALAALRLY</sequence>
<accession>A0A7X1B296</accession>